<dbReference type="GeneID" id="20207804"/>
<evidence type="ECO:0000313" key="3">
    <source>
        <dbReference type="Proteomes" id="UP000015101"/>
    </source>
</evidence>
<dbReference type="CTD" id="20207804"/>
<dbReference type="AlphaFoldDB" id="T1FG55"/>
<reference evidence="2" key="3">
    <citation type="submission" date="2015-06" db="UniProtKB">
        <authorList>
            <consortium name="EnsemblMetazoa"/>
        </authorList>
    </citation>
    <scope>IDENTIFICATION</scope>
</reference>
<sequence length="157" mass="17979">MLRGSSAAEARRTDSLQRRQTCRELLLLHELIHKNNRCSHLPCSNNSIIISSSNNKNNNNNNLIEANVRQHFQAKNTNVRVLFNKYFAKRCRILTAILFFVTSLICRADGLIESAKYLEDSCLVGTYSSTERNIQIHVACTDAFSKYRTPRRDCGAW</sequence>
<evidence type="ECO:0000313" key="2">
    <source>
        <dbReference type="EnsemblMetazoa" id="HelroP180672"/>
    </source>
</evidence>
<accession>T1FG55</accession>
<dbReference type="InParanoid" id="T1FG55"/>
<dbReference type="RefSeq" id="XP_009028230.1">
    <property type="nucleotide sequence ID" value="XM_009029982.1"/>
</dbReference>
<evidence type="ECO:0000313" key="1">
    <source>
        <dbReference type="EMBL" id="ESN93585.1"/>
    </source>
</evidence>
<protein>
    <submittedName>
        <fullName evidence="1 2">Uncharacterized protein</fullName>
    </submittedName>
</protein>
<reference evidence="1 3" key="2">
    <citation type="journal article" date="2013" name="Nature">
        <title>Insights into bilaterian evolution from three spiralian genomes.</title>
        <authorList>
            <person name="Simakov O."/>
            <person name="Marletaz F."/>
            <person name="Cho S.J."/>
            <person name="Edsinger-Gonzales E."/>
            <person name="Havlak P."/>
            <person name="Hellsten U."/>
            <person name="Kuo D.H."/>
            <person name="Larsson T."/>
            <person name="Lv J."/>
            <person name="Arendt D."/>
            <person name="Savage R."/>
            <person name="Osoegawa K."/>
            <person name="de Jong P."/>
            <person name="Grimwood J."/>
            <person name="Chapman J.A."/>
            <person name="Shapiro H."/>
            <person name="Aerts A."/>
            <person name="Otillar R.P."/>
            <person name="Terry A.Y."/>
            <person name="Boore J.L."/>
            <person name="Grigoriev I.V."/>
            <person name="Lindberg D.R."/>
            <person name="Seaver E.C."/>
            <person name="Weisblat D.A."/>
            <person name="Putnam N.H."/>
            <person name="Rokhsar D.S."/>
        </authorList>
    </citation>
    <scope>NUCLEOTIDE SEQUENCE</scope>
</reference>
<keyword evidence="3" id="KW-1185">Reference proteome</keyword>
<name>T1FG55_HELRO</name>
<dbReference type="Proteomes" id="UP000015101">
    <property type="component" value="Unassembled WGS sequence"/>
</dbReference>
<reference evidence="3" key="1">
    <citation type="submission" date="2012-12" db="EMBL/GenBank/DDBJ databases">
        <authorList>
            <person name="Hellsten U."/>
            <person name="Grimwood J."/>
            <person name="Chapman J.A."/>
            <person name="Shapiro H."/>
            <person name="Aerts A."/>
            <person name="Otillar R.P."/>
            <person name="Terry A.Y."/>
            <person name="Boore J.L."/>
            <person name="Simakov O."/>
            <person name="Marletaz F."/>
            <person name="Cho S.-J."/>
            <person name="Edsinger-Gonzales E."/>
            <person name="Havlak P."/>
            <person name="Kuo D.-H."/>
            <person name="Larsson T."/>
            <person name="Lv J."/>
            <person name="Arendt D."/>
            <person name="Savage R."/>
            <person name="Osoegawa K."/>
            <person name="de Jong P."/>
            <person name="Lindberg D.R."/>
            <person name="Seaver E.C."/>
            <person name="Weisblat D.A."/>
            <person name="Putnam N.H."/>
            <person name="Grigoriev I.V."/>
            <person name="Rokhsar D.S."/>
        </authorList>
    </citation>
    <scope>NUCLEOTIDE SEQUENCE</scope>
</reference>
<dbReference type="EMBL" id="AMQM01007320">
    <property type="status" value="NOT_ANNOTATED_CDS"/>
    <property type="molecule type" value="Genomic_DNA"/>
</dbReference>
<dbReference type="HOGENOM" id="CLU_1679853_0_0_1"/>
<dbReference type="EnsemblMetazoa" id="HelroT180672">
    <property type="protein sequence ID" value="HelroP180672"/>
    <property type="gene ID" value="HelroG180672"/>
</dbReference>
<dbReference type="KEGG" id="hro:HELRODRAFT_180672"/>
<gene>
    <name evidence="2" type="primary">20207804</name>
    <name evidence="1" type="ORF">HELRODRAFT_180672</name>
</gene>
<dbReference type="EMBL" id="KB097599">
    <property type="protein sequence ID" value="ESN93585.1"/>
    <property type="molecule type" value="Genomic_DNA"/>
</dbReference>
<proteinExistence type="predicted"/>
<organism evidence="2 3">
    <name type="scientific">Helobdella robusta</name>
    <name type="common">Californian leech</name>
    <dbReference type="NCBI Taxonomy" id="6412"/>
    <lineage>
        <taxon>Eukaryota</taxon>
        <taxon>Metazoa</taxon>
        <taxon>Spiralia</taxon>
        <taxon>Lophotrochozoa</taxon>
        <taxon>Annelida</taxon>
        <taxon>Clitellata</taxon>
        <taxon>Hirudinea</taxon>
        <taxon>Rhynchobdellida</taxon>
        <taxon>Glossiphoniidae</taxon>
        <taxon>Helobdella</taxon>
    </lineage>
</organism>